<feature type="non-terminal residue" evidence="1">
    <location>
        <position position="80"/>
    </location>
</feature>
<dbReference type="AlphaFoldDB" id="A0A699XX56"/>
<gene>
    <name evidence="1" type="ORF">Tci_932433</name>
</gene>
<comment type="caution">
    <text evidence="1">The sequence shown here is derived from an EMBL/GenBank/DDBJ whole genome shotgun (WGS) entry which is preliminary data.</text>
</comment>
<reference evidence="1" key="1">
    <citation type="journal article" date="2019" name="Sci. Rep.">
        <title>Draft genome of Tanacetum cinerariifolium, the natural source of mosquito coil.</title>
        <authorList>
            <person name="Yamashiro T."/>
            <person name="Shiraishi A."/>
            <person name="Satake H."/>
            <person name="Nakayama K."/>
        </authorList>
    </citation>
    <scope>NUCLEOTIDE SEQUENCE</scope>
</reference>
<feature type="non-terminal residue" evidence="1">
    <location>
        <position position="1"/>
    </location>
</feature>
<accession>A0A699XX56</accession>
<evidence type="ECO:0000313" key="1">
    <source>
        <dbReference type="EMBL" id="GFD60464.1"/>
    </source>
</evidence>
<protein>
    <submittedName>
        <fullName evidence="1">Uncharacterized protein</fullName>
    </submittedName>
</protein>
<name>A0A699XX56_TANCI</name>
<dbReference type="EMBL" id="BKCJ011877981">
    <property type="protein sequence ID" value="GFD60464.1"/>
    <property type="molecule type" value="Genomic_DNA"/>
</dbReference>
<proteinExistence type="predicted"/>
<organism evidence="1">
    <name type="scientific">Tanacetum cinerariifolium</name>
    <name type="common">Dalmatian daisy</name>
    <name type="synonym">Chrysanthemum cinerariifolium</name>
    <dbReference type="NCBI Taxonomy" id="118510"/>
    <lineage>
        <taxon>Eukaryota</taxon>
        <taxon>Viridiplantae</taxon>
        <taxon>Streptophyta</taxon>
        <taxon>Embryophyta</taxon>
        <taxon>Tracheophyta</taxon>
        <taxon>Spermatophyta</taxon>
        <taxon>Magnoliopsida</taxon>
        <taxon>eudicotyledons</taxon>
        <taxon>Gunneridae</taxon>
        <taxon>Pentapetalae</taxon>
        <taxon>asterids</taxon>
        <taxon>campanulids</taxon>
        <taxon>Asterales</taxon>
        <taxon>Asteraceae</taxon>
        <taxon>Asteroideae</taxon>
        <taxon>Anthemideae</taxon>
        <taxon>Anthemidinae</taxon>
        <taxon>Tanacetum</taxon>
    </lineage>
</organism>
<sequence length="80" mass="8404">AGPLLVAAGGGSMAIFRYAEHRQLGRAVDIVVALLDAHHLVVYKRVEVHGALLEGRRHPKAIPVGEGIAARHRLAGRGAG</sequence>